<dbReference type="InterPro" id="IPR050408">
    <property type="entry name" value="HGPRT"/>
</dbReference>
<dbReference type="InterPro" id="IPR000836">
    <property type="entry name" value="PRTase_dom"/>
</dbReference>
<dbReference type="InterPro" id="IPR029057">
    <property type="entry name" value="PRTase-like"/>
</dbReference>
<evidence type="ECO:0000256" key="12">
    <source>
        <dbReference type="ARBA" id="ARBA00022842"/>
    </source>
</evidence>
<evidence type="ECO:0000259" key="14">
    <source>
        <dbReference type="Pfam" id="PF00156"/>
    </source>
</evidence>
<sequence length="205" mass="22935">MARARSGSFSEQMMDMEEVLVSEGAIEARVRQLAEQINKEYKGKSIVVIGILKGSVMFMTDLVKRLHVDAKIEFMAVSSYGSSTVSSGAVKIVMDTRTSIEGQHVVVVEDIVDSGYTMRYLKNLLLSRKPASLEICVLLEKPSRLKVAPEELGIKYIGFEIPDKWVVGYGMDYDERYRCLPFIGVLKRSVYDSTFVVEAEATNSQ</sequence>
<evidence type="ECO:0000256" key="1">
    <source>
        <dbReference type="ARBA" id="ARBA00001946"/>
    </source>
</evidence>
<dbReference type="OMA" id="VIFMEDI"/>
<evidence type="ECO:0000256" key="3">
    <source>
        <dbReference type="ARBA" id="ARBA00004669"/>
    </source>
</evidence>
<evidence type="ECO:0000256" key="13">
    <source>
        <dbReference type="RuleBase" id="RU364099"/>
    </source>
</evidence>
<dbReference type="OrthoDB" id="9449045at2759"/>
<dbReference type="GO" id="GO:0000287">
    <property type="term" value="F:magnesium ion binding"/>
    <property type="evidence" value="ECO:0007669"/>
    <property type="project" value="TreeGrafter"/>
</dbReference>
<comment type="pathway">
    <text evidence="3 13">Purine metabolism; IMP biosynthesis via salvage pathway; IMP from hypoxanthine: step 1/1.</text>
</comment>
<dbReference type="RefSeq" id="XP_004337059.1">
    <property type="nucleotide sequence ID" value="XM_004337011.1"/>
</dbReference>
<dbReference type="GO" id="GO:0004422">
    <property type="term" value="F:hypoxanthine phosphoribosyltransferase activity"/>
    <property type="evidence" value="ECO:0007669"/>
    <property type="project" value="InterPro"/>
</dbReference>
<evidence type="ECO:0000256" key="7">
    <source>
        <dbReference type="ARBA" id="ARBA00022676"/>
    </source>
</evidence>
<evidence type="ECO:0000313" key="15">
    <source>
        <dbReference type="EMBL" id="ELR15046.1"/>
    </source>
</evidence>
<evidence type="ECO:0000256" key="8">
    <source>
        <dbReference type="ARBA" id="ARBA00022679"/>
    </source>
</evidence>
<protein>
    <recommendedName>
        <fullName evidence="5 13">Hypoxanthine phosphoribosyltransferase</fullName>
        <ecNumber evidence="5 13">2.4.2.8</ecNumber>
    </recommendedName>
</protein>
<keyword evidence="8 13" id="KW-0808">Transferase</keyword>
<dbReference type="PANTHER" id="PTHR43340">
    <property type="entry name" value="HYPOXANTHINE-GUANINE PHOSPHORIBOSYLTRANSFERASE"/>
    <property type="match status" value="1"/>
</dbReference>
<keyword evidence="16" id="KW-1185">Reference proteome</keyword>
<keyword evidence="7 13" id="KW-0328">Glycosyltransferase</keyword>
<dbReference type="GO" id="GO:0006166">
    <property type="term" value="P:purine ribonucleoside salvage"/>
    <property type="evidence" value="ECO:0007669"/>
    <property type="project" value="UniProtKB-KW"/>
</dbReference>
<dbReference type="AlphaFoldDB" id="L8GSE8"/>
<gene>
    <name evidence="15" type="ORF">ACA1_214340</name>
</gene>
<dbReference type="InterPro" id="IPR005904">
    <property type="entry name" value="Hxn_phspho_trans"/>
</dbReference>
<evidence type="ECO:0000256" key="2">
    <source>
        <dbReference type="ARBA" id="ARBA00004496"/>
    </source>
</evidence>
<dbReference type="PANTHER" id="PTHR43340:SF1">
    <property type="entry name" value="HYPOXANTHINE PHOSPHORIBOSYLTRANSFERASE"/>
    <property type="match status" value="1"/>
</dbReference>
<dbReference type="EMBL" id="KB008036">
    <property type="protein sequence ID" value="ELR15046.1"/>
    <property type="molecule type" value="Genomic_DNA"/>
</dbReference>
<dbReference type="Pfam" id="PF00156">
    <property type="entry name" value="Pribosyltran"/>
    <property type="match status" value="1"/>
</dbReference>
<accession>L8GSE8</accession>
<keyword evidence="6 13" id="KW-0963">Cytoplasm</keyword>
<keyword evidence="12 13" id="KW-0460">Magnesium</keyword>
<comment type="similarity">
    <text evidence="4 13">Belongs to the purine/pyrimidine phosphoribosyltransferase family.</text>
</comment>
<keyword evidence="11 13" id="KW-0547">Nucleotide-binding</keyword>
<comment type="catalytic activity">
    <reaction evidence="13">
        <text>IMP + diphosphate = hypoxanthine + 5-phospho-alpha-D-ribose 1-diphosphate</text>
        <dbReference type="Rhea" id="RHEA:17973"/>
        <dbReference type="ChEBI" id="CHEBI:17368"/>
        <dbReference type="ChEBI" id="CHEBI:33019"/>
        <dbReference type="ChEBI" id="CHEBI:58017"/>
        <dbReference type="ChEBI" id="CHEBI:58053"/>
        <dbReference type="EC" id="2.4.2.8"/>
    </reaction>
</comment>
<reference evidence="15 16" key="1">
    <citation type="journal article" date="2013" name="Genome Biol.">
        <title>Genome of Acanthamoeba castellanii highlights extensive lateral gene transfer and early evolution of tyrosine kinase signaling.</title>
        <authorList>
            <person name="Clarke M."/>
            <person name="Lohan A.J."/>
            <person name="Liu B."/>
            <person name="Lagkouvardos I."/>
            <person name="Roy S."/>
            <person name="Zafar N."/>
            <person name="Bertelli C."/>
            <person name="Schilde C."/>
            <person name="Kianianmomeni A."/>
            <person name="Burglin T.R."/>
            <person name="Frech C."/>
            <person name="Turcotte B."/>
            <person name="Kopec K.O."/>
            <person name="Synnott J.M."/>
            <person name="Choo C."/>
            <person name="Paponov I."/>
            <person name="Finkler A."/>
            <person name="Soon Heng Tan C."/>
            <person name="Hutchins A.P."/>
            <person name="Weinmeier T."/>
            <person name="Rattei T."/>
            <person name="Chu J.S."/>
            <person name="Gimenez G."/>
            <person name="Irimia M."/>
            <person name="Rigden D.J."/>
            <person name="Fitzpatrick D.A."/>
            <person name="Lorenzo-Morales J."/>
            <person name="Bateman A."/>
            <person name="Chiu C.H."/>
            <person name="Tang P."/>
            <person name="Hegemann P."/>
            <person name="Fromm H."/>
            <person name="Raoult D."/>
            <person name="Greub G."/>
            <person name="Miranda-Saavedra D."/>
            <person name="Chen N."/>
            <person name="Nash P."/>
            <person name="Ginger M.L."/>
            <person name="Horn M."/>
            <person name="Schaap P."/>
            <person name="Caler L."/>
            <person name="Loftus B."/>
        </authorList>
    </citation>
    <scope>NUCLEOTIDE SEQUENCE [LARGE SCALE GENOMIC DNA]</scope>
    <source>
        <strain evidence="15 16">Neff</strain>
    </source>
</reference>
<dbReference type="VEuPathDB" id="AmoebaDB:ACA1_214340"/>
<evidence type="ECO:0000256" key="5">
    <source>
        <dbReference type="ARBA" id="ARBA00011895"/>
    </source>
</evidence>
<dbReference type="GO" id="GO:0046100">
    <property type="term" value="P:hypoxanthine metabolic process"/>
    <property type="evidence" value="ECO:0007669"/>
    <property type="project" value="TreeGrafter"/>
</dbReference>
<evidence type="ECO:0000256" key="4">
    <source>
        <dbReference type="ARBA" id="ARBA00008391"/>
    </source>
</evidence>
<comment type="subcellular location">
    <subcellularLocation>
        <location evidence="2 13">Cytoplasm</location>
    </subcellularLocation>
</comment>
<keyword evidence="9 13" id="KW-0479">Metal-binding</keyword>
<dbReference type="GO" id="GO:0032263">
    <property type="term" value="P:GMP salvage"/>
    <property type="evidence" value="ECO:0007669"/>
    <property type="project" value="TreeGrafter"/>
</dbReference>
<feature type="domain" description="Phosphoribosyltransferase" evidence="14">
    <location>
        <begin position="24"/>
        <end position="173"/>
    </location>
</feature>
<dbReference type="GO" id="GO:0032264">
    <property type="term" value="P:IMP salvage"/>
    <property type="evidence" value="ECO:0007669"/>
    <property type="project" value="UniProtKB-UniPathway"/>
</dbReference>
<dbReference type="CDD" id="cd06223">
    <property type="entry name" value="PRTases_typeI"/>
    <property type="match status" value="1"/>
</dbReference>
<dbReference type="UniPathway" id="UPA00591">
    <property type="reaction ID" value="UER00648"/>
</dbReference>
<proteinExistence type="inferred from homology"/>
<name>L8GSE8_ACACF</name>
<dbReference type="STRING" id="1257118.L8GSE8"/>
<dbReference type="Gene3D" id="3.40.50.2020">
    <property type="match status" value="1"/>
</dbReference>
<dbReference type="FunFam" id="3.40.50.2020:FF:000006">
    <property type="entry name" value="Hypoxanthine phosphoribosyltransferase"/>
    <property type="match status" value="1"/>
</dbReference>
<dbReference type="GO" id="GO:0000166">
    <property type="term" value="F:nucleotide binding"/>
    <property type="evidence" value="ECO:0007669"/>
    <property type="project" value="UniProtKB-KW"/>
</dbReference>
<evidence type="ECO:0000313" key="16">
    <source>
        <dbReference type="Proteomes" id="UP000011083"/>
    </source>
</evidence>
<evidence type="ECO:0000256" key="9">
    <source>
        <dbReference type="ARBA" id="ARBA00022723"/>
    </source>
</evidence>
<comment type="cofactor">
    <cofactor evidence="1 13">
        <name>Mg(2+)</name>
        <dbReference type="ChEBI" id="CHEBI:18420"/>
    </cofactor>
</comment>
<dbReference type="EC" id="2.4.2.8" evidence="5 13"/>
<dbReference type="KEGG" id="acan:ACA1_214340"/>
<dbReference type="Proteomes" id="UP000011083">
    <property type="component" value="Unassembled WGS sequence"/>
</dbReference>
<dbReference type="GeneID" id="14915660"/>
<dbReference type="GO" id="GO:0006178">
    <property type="term" value="P:guanine salvage"/>
    <property type="evidence" value="ECO:0007669"/>
    <property type="project" value="TreeGrafter"/>
</dbReference>
<organism evidence="15 16">
    <name type="scientific">Acanthamoeba castellanii (strain ATCC 30010 / Neff)</name>
    <dbReference type="NCBI Taxonomy" id="1257118"/>
    <lineage>
        <taxon>Eukaryota</taxon>
        <taxon>Amoebozoa</taxon>
        <taxon>Discosea</taxon>
        <taxon>Longamoebia</taxon>
        <taxon>Centramoebida</taxon>
        <taxon>Acanthamoebidae</taxon>
        <taxon>Acanthamoeba</taxon>
    </lineage>
</organism>
<evidence type="ECO:0000256" key="10">
    <source>
        <dbReference type="ARBA" id="ARBA00022726"/>
    </source>
</evidence>
<evidence type="ECO:0000256" key="6">
    <source>
        <dbReference type="ARBA" id="ARBA00022490"/>
    </source>
</evidence>
<evidence type="ECO:0000256" key="11">
    <source>
        <dbReference type="ARBA" id="ARBA00022741"/>
    </source>
</evidence>
<dbReference type="GO" id="GO:0005829">
    <property type="term" value="C:cytosol"/>
    <property type="evidence" value="ECO:0007669"/>
    <property type="project" value="TreeGrafter"/>
</dbReference>
<keyword evidence="10 13" id="KW-0660">Purine salvage</keyword>
<dbReference type="NCBIfam" id="TIGR01203">
    <property type="entry name" value="HGPRTase"/>
    <property type="match status" value="1"/>
</dbReference>
<dbReference type="SUPFAM" id="SSF53271">
    <property type="entry name" value="PRTase-like"/>
    <property type="match status" value="1"/>
</dbReference>